<dbReference type="SUPFAM" id="SSF49344">
    <property type="entry name" value="CBD9-like"/>
    <property type="match status" value="1"/>
</dbReference>
<keyword evidence="3" id="KW-1185">Reference proteome</keyword>
<feature type="domain" description="Carbohydrate-binding" evidence="1">
    <location>
        <begin position="555"/>
        <end position="697"/>
    </location>
</feature>
<dbReference type="InterPro" id="IPR010502">
    <property type="entry name" value="Carb-bd_dom_fam9"/>
</dbReference>
<dbReference type="InterPro" id="IPR008928">
    <property type="entry name" value="6-hairpin_glycosidase_sf"/>
</dbReference>
<dbReference type="SUPFAM" id="SSF48208">
    <property type="entry name" value="Six-hairpin glycosidases"/>
    <property type="match status" value="1"/>
</dbReference>
<evidence type="ECO:0000259" key="1">
    <source>
        <dbReference type="Pfam" id="PF06452"/>
    </source>
</evidence>
<gene>
    <name evidence="2" type="ORF">J2Z79_001958</name>
</gene>
<dbReference type="Proteomes" id="UP001519289">
    <property type="component" value="Unassembled WGS sequence"/>
</dbReference>
<reference evidence="2 3" key="1">
    <citation type="submission" date="2021-03" db="EMBL/GenBank/DDBJ databases">
        <title>Genomic Encyclopedia of Type Strains, Phase IV (KMG-IV): sequencing the most valuable type-strain genomes for metagenomic binning, comparative biology and taxonomic classification.</title>
        <authorList>
            <person name="Goeker M."/>
        </authorList>
    </citation>
    <scope>NUCLEOTIDE SEQUENCE [LARGE SCALE GENOMIC DNA]</scope>
    <source>
        <strain evidence="2 3">DSM 27138</strain>
    </source>
</reference>
<name>A0ABS4JSR7_9FIRM</name>
<organism evidence="2 3">
    <name type="scientific">Symbiobacterium terraclitae</name>
    <dbReference type="NCBI Taxonomy" id="557451"/>
    <lineage>
        <taxon>Bacteria</taxon>
        <taxon>Bacillati</taxon>
        <taxon>Bacillota</taxon>
        <taxon>Clostridia</taxon>
        <taxon>Eubacteriales</taxon>
        <taxon>Symbiobacteriaceae</taxon>
        <taxon>Symbiobacterium</taxon>
    </lineage>
</organism>
<evidence type="ECO:0000313" key="2">
    <source>
        <dbReference type="EMBL" id="MBP2018543.1"/>
    </source>
</evidence>
<sequence>MRRTLRWALRRTGLPLHGSPPLRRVLAAGLVLLIFILAGCTSSPGPAPGPVPERVDIDPPWGPEAVERPMRSGLINLTHLNSLVEPMEVEGRELSLVHIYAEAPSYGWVDASDEGIACVDDVARAVIVYLNYYRDTEDPAALAQARRLLNFVLYMQAEDGEYYNFVTDNRGTINRTGQTSYKAWSWWAARGQWALAEGYALFRELDPEYAAQLREAYLRGEEALKASLTGYGRWDELHGARVPAWLLGGGSDLTALALYGLAAWYEAEPNDQTRALMEQLGEAVAAYQLGSFAEYPFGAQPSNAASTALWHAWGSHQVMALARAGRLLGRGDFIAAARQAADSFFTYLLVTDLVNEAAVSFRRQGQIAYGASMLVHGFDELYRATGRAEYARYAGLAGSWFFGNNIAGVAMYDPGTGRGYDGINGANPFMVNRNAGAESTVEALLSLQRIVREPEAARYLEYREVGRSYAAVVEVESGQPVSGSPEYGRRDWTGEATFSGGRYYALAPGDAVELELPVAEAGEYHLYLAHERQAAPKDAGANTVHAVRAPGPVHIDGILDDAEWAGAPAHAVERQEQLLRGRSTWPGAEADSFRFRLMWDDENLYIGAEVRDPEHWQQSVGPGVWQGDALWVYLDTAGGGSRVDVKLTFAQTPQGPQVWDWRGGGFLPGARLAFRQLDGGYVYEAALPLAALGRLDALPDRAVQAATGAVWVAGIDVGRGATGGGFMCWTGLDPDAAENHAPLAFVAEPPARQDVVAPASQGPADVAVTVEVGEHAPLVLHEAVSPDRDYLWLDRLTGLPLRLEPGVYRVRITGSGADPARRSVVDALWLVPSRQRKVLAGPDGRQLELIRHWNAGFTEWKE</sequence>
<dbReference type="RefSeq" id="WP_209466670.1">
    <property type="nucleotide sequence ID" value="NZ_JAGGLG010000014.1"/>
</dbReference>
<dbReference type="EMBL" id="JAGGLG010000014">
    <property type="protein sequence ID" value="MBP2018543.1"/>
    <property type="molecule type" value="Genomic_DNA"/>
</dbReference>
<accession>A0ABS4JSR7</accession>
<protein>
    <recommendedName>
        <fullName evidence="1">Carbohydrate-binding domain-containing protein</fullName>
    </recommendedName>
</protein>
<evidence type="ECO:0000313" key="3">
    <source>
        <dbReference type="Proteomes" id="UP001519289"/>
    </source>
</evidence>
<comment type="caution">
    <text evidence="2">The sequence shown here is derived from an EMBL/GenBank/DDBJ whole genome shotgun (WGS) entry which is preliminary data.</text>
</comment>
<proteinExistence type="predicted"/>
<dbReference type="Gene3D" id="2.60.40.1190">
    <property type="match status" value="1"/>
</dbReference>
<dbReference type="Pfam" id="PF06452">
    <property type="entry name" value="CBM9_1"/>
    <property type="match status" value="1"/>
</dbReference>